<evidence type="ECO:0000256" key="4">
    <source>
        <dbReference type="ARBA" id="ARBA00022989"/>
    </source>
</evidence>
<dbReference type="InterPro" id="IPR027469">
    <property type="entry name" value="Cation_efflux_TMD_sf"/>
</dbReference>
<evidence type="ECO:0000256" key="1">
    <source>
        <dbReference type="ARBA" id="ARBA00004141"/>
    </source>
</evidence>
<evidence type="ECO:0000256" key="3">
    <source>
        <dbReference type="ARBA" id="ARBA00022692"/>
    </source>
</evidence>
<evidence type="ECO:0000256" key="2">
    <source>
        <dbReference type="ARBA" id="ARBA00022448"/>
    </source>
</evidence>
<feature type="transmembrane region" description="Helical" evidence="6">
    <location>
        <begin position="191"/>
        <end position="208"/>
    </location>
</feature>
<comment type="subcellular location">
    <subcellularLocation>
        <location evidence="1">Membrane</location>
        <topology evidence="1">Multi-pass membrane protein</topology>
    </subcellularLocation>
</comment>
<dbReference type="PANTHER" id="PTHR13414">
    <property type="entry name" value="HUEL-CATION TRANSPORTER"/>
    <property type="match status" value="1"/>
</dbReference>
<keyword evidence="3 6" id="KW-0812">Transmembrane</keyword>
<feature type="transmembrane region" description="Helical" evidence="6">
    <location>
        <begin position="74"/>
        <end position="94"/>
    </location>
</feature>
<dbReference type="SUPFAM" id="SSF161111">
    <property type="entry name" value="Cation efflux protein transmembrane domain-like"/>
    <property type="match status" value="1"/>
</dbReference>
<organism evidence="8 9">
    <name type="scientific">Spirosoma soli</name>
    <dbReference type="NCBI Taxonomy" id="1770529"/>
    <lineage>
        <taxon>Bacteria</taxon>
        <taxon>Pseudomonadati</taxon>
        <taxon>Bacteroidota</taxon>
        <taxon>Cytophagia</taxon>
        <taxon>Cytophagales</taxon>
        <taxon>Cytophagaceae</taxon>
        <taxon>Spirosoma</taxon>
    </lineage>
</organism>
<keyword evidence="5 6" id="KW-0472">Membrane</keyword>
<evidence type="ECO:0000313" key="8">
    <source>
        <dbReference type="EMBL" id="MFD2573825.1"/>
    </source>
</evidence>
<dbReference type="EMBL" id="JBHULN010000021">
    <property type="protein sequence ID" value="MFD2573825.1"/>
    <property type="molecule type" value="Genomic_DNA"/>
</dbReference>
<protein>
    <submittedName>
        <fullName evidence="8">Cation diffusion facilitator family transporter</fullName>
    </submittedName>
</protein>
<dbReference type="Pfam" id="PF01545">
    <property type="entry name" value="Cation_efflux"/>
    <property type="match status" value="1"/>
</dbReference>
<keyword evidence="2" id="KW-0813">Transport</keyword>
<proteinExistence type="predicted"/>
<dbReference type="InterPro" id="IPR002524">
    <property type="entry name" value="Cation_efflux"/>
</dbReference>
<dbReference type="InterPro" id="IPR040177">
    <property type="entry name" value="SLC30A9"/>
</dbReference>
<evidence type="ECO:0000256" key="5">
    <source>
        <dbReference type="ARBA" id="ARBA00023136"/>
    </source>
</evidence>
<dbReference type="SUPFAM" id="SSF160240">
    <property type="entry name" value="Cation efflux protein cytoplasmic domain-like"/>
    <property type="match status" value="1"/>
</dbReference>
<dbReference type="RefSeq" id="WP_381526880.1">
    <property type="nucleotide sequence ID" value="NZ_JBHULN010000021.1"/>
</dbReference>
<dbReference type="Gene3D" id="1.20.1510.10">
    <property type="entry name" value="Cation efflux protein transmembrane domain"/>
    <property type="match status" value="1"/>
</dbReference>
<sequence length="310" mass="34106">MPASKTPIYSALAANLAIAITKFVAAGVTGSSAMISEGIHSLVDTLNEILLLLGIRRSQQPADERRPFGYGKELYFWAFIVSILIFGIGGGVSFYEGITHLQHPEPISDPHWNYIVLGIAFCFDGVSFITALREFNRQRGSQPFWSAVKRSKDPSTFVVLFEDAADLLGLIVAFLGVFLGHQFNNPYFDGAASLIIGLILTAVSILLARESRSLLMGESADPTVLRSVAALVERDDTVIHVLQSPSMYLAPEEVFLMLVVDFRNDLTTIDINQAIDRIRTTIQHEFPIIKRVFIEPGGEKNSAIKPHAES</sequence>
<gene>
    <name evidence="8" type="ORF">ACFSUS_24525</name>
</gene>
<evidence type="ECO:0000259" key="7">
    <source>
        <dbReference type="Pfam" id="PF01545"/>
    </source>
</evidence>
<dbReference type="InterPro" id="IPR058533">
    <property type="entry name" value="Cation_efflux_TM"/>
</dbReference>
<feature type="transmembrane region" description="Helical" evidence="6">
    <location>
        <begin position="114"/>
        <end position="135"/>
    </location>
</feature>
<name>A0ABW5M9Z2_9BACT</name>
<feature type="transmembrane region" description="Helical" evidence="6">
    <location>
        <begin position="156"/>
        <end position="179"/>
    </location>
</feature>
<dbReference type="InterPro" id="IPR036837">
    <property type="entry name" value="Cation_efflux_CTD_sf"/>
</dbReference>
<keyword evidence="9" id="KW-1185">Reference proteome</keyword>
<dbReference type="Proteomes" id="UP001597469">
    <property type="component" value="Unassembled WGS sequence"/>
</dbReference>
<comment type="caution">
    <text evidence="8">The sequence shown here is derived from an EMBL/GenBank/DDBJ whole genome shotgun (WGS) entry which is preliminary data.</text>
</comment>
<reference evidence="9" key="1">
    <citation type="journal article" date="2019" name="Int. J. Syst. Evol. Microbiol.">
        <title>The Global Catalogue of Microorganisms (GCM) 10K type strain sequencing project: providing services to taxonomists for standard genome sequencing and annotation.</title>
        <authorList>
            <consortium name="The Broad Institute Genomics Platform"/>
            <consortium name="The Broad Institute Genome Sequencing Center for Infectious Disease"/>
            <person name="Wu L."/>
            <person name="Ma J."/>
        </authorList>
    </citation>
    <scope>NUCLEOTIDE SEQUENCE [LARGE SCALE GENOMIC DNA]</scope>
    <source>
        <strain evidence="9">KCTC 42805</strain>
    </source>
</reference>
<dbReference type="NCBIfam" id="TIGR01297">
    <property type="entry name" value="CDF"/>
    <property type="match status" value="1"/>
</dbReference>
<feature type="domain" description="Cation efflux protein transmembrane" evidence="7">
    <location>
        <begin position="10"/>
        <end position="216"/>
    </location>
</feature>
<accession>A0ABW5M9Z2</accession>
<keyword evidence="4 6" id="KW-1133">Transmembrane helix</keyword>
<evidence type="ECO:0000256" key="6">
    <source>
        <dbReference type="SAM" id="Phobius"/>
    </source>
</evidence>
<evidence type="ECO:0000313" key="9">
    <source>
        <dbReference type="Proteomes" id="UP001597469"/>
    </source>
</evidence>
<dbReference type="PANTHER" id="PTHR13414:SF9">
    <property type="entry name" value="PROTON-COUPLED ZINC ANTIPORTER SLC30A9, MITOCHONDRIAL"/>
    <property type="match status" value="1"/>
</dbReference>